<protein>
    <submittedName>
        <fullName evidence="2">Uncharacterized protein</fullName>
    </submittedName>
</protein>
<accession>A0A1E1WMH8</accession>
<proteinExistence type="predicted"/>
<organism evidence="2">
    <name type="scientific">Pectinophora gossypiella</name>
    <name type="common">Cotton pink bollworm</name>
    <name type="synonym">Depressaria gossypiella</name>
    <dbReference type="NCBI Taxonomy" id="13191"/>
    <lineage>
        <taxon>Eukaryota</taxon>
        <taxon>Metazoa</taxon>
        <taxon>Ecdysozoa</taxon>
        <taxon>Arthropoda</taxon>
        <taxon>Hexapoda</taxon>
        <taxon>Insecta</taxon>
        <taxon>Pterygota</taxon>
        <taxon>Neoptera</taxon>
        <taxon>Endopterygota</taxon>
        <taxon>Lepidoptera</taxon>
        <taxon>Glossata</taxon>
        <taxon>Ditrysia</taxon>
        <taxon>Gelechioidea</taxon>
        <taxon>Gelechiidae</taxon>
        <taxon>Apatetrinae</taxon>
        <taxon>Pectinophora</taxon>
    </lineage>
</organism>
<name>A0A1E1WMH8_PECGO</name>
<sequence>RIETNQLKSKVKTTTSAPSTTTFSTLPPFTTSKYRVSTGYFTTQRPLSFGILTSTTARPIHTFKSFTTPKPFPQMTTKAERIYDFIDQEKKTTLSIFDLYLKPTRRPKLLPFSVHTINSPYKLSIFSGGTTAAPTTNTRDAKTPTGGASRNHFRRQISTSE</sequence>
<dbReference type="AlphaFoldDB" id="A0A1E1WMH8"/>
<feature type="compositionally biased region" description="Polar residues" evidence="1">
    <location>
        <begin position="128"/>
        <end position="138"/>
    </location>
</feature>
<feature type="region of interest" description="Disordered" evidence="1">
    <location>
        <begin position="128"/>
        <end position="161"/>
    </location>
</feature>
<dbReference type="EMBL" id="GDQN01002998">
    <property type="protein sequence ID" value="JAT88056.1"/>
    <property type="molecule type" value="Transcribed_RNA"/>
</dbReference>
<reference evidence="2" key="1">
    <citation type="submission" date="2015-09" db="EMBL/GenBank/DDBJ databases">
        <title>De novo assembly of Pectinophora gossypiella (Pink Bollworm) gut transcriptome.</title>
        <authorList>
            <person name="Tassone E.E."/>
        </authorList>
    </citation>
    <scope>NUCLEOTIDE SEQUENCE</scope>
</reference>
<dbReference type="OrthoDB" id="195015at2759"/>
<evidence type="ECO:0000313" key="2">
    <source>
        <dbReference type="EMBL" id="JAT88056.1"/>
    </source>
</evidence>
<evidence type="ECO:0000256" key="1">
    <source>
        <dbReference type="SAM" id="MobiDB-lite"/>
    </source>
</evidence>
<feature type="non-terminal residue" evidence="2">
    <location>
        <position position="1"/>
    </location>
</feature>
<gene>
    <name evidence="2" type="ORF">g.19918</name>
</gene>